<comment type="caution">
    <text evidence="4">The sequence shown here is derived from an EMBL/GenBank/DDBJ whole genome shotgun (WGS) entry which is preliminary data.</text>
</comment>
<organism evidence="4 5">
    <name type="scientific">Pseudocercospora musae</name>
    <dbReference type="NCBI Taxonomy" id="113226"/>
    <lineage>
        <taxon>Eukaryota</taxon>
        <taxon>Fungi</taxon>
        <taxon>Dikarya</taxon>
        <taxon>Ascomycota</taxon>
        <taxon>Pezizomycotina</taxon>
        <taxon>Dothideomycetes</taxon>
        <taxon>Dothideomycetidae</taxon>
        <taxon>Mycosphaerellales</taxon>
        <taxon>Mycosphaerellaceae</taxon>
        <taxon>Pseudocercospora</taxon>
    </lineage>
</organism>
<gene>
    <name evidence="4" type="ORF">AC579_5244</name>
</gene>
<dbReference type="PROSITE" id="PS51471">
    <property type="entry name" value="FE2OG_OXY"/>
    <property type="match status" value="1"/>
</dbReference>
<dbReference type="AlphaFoldDB" id="A0A139IPI5"/>
<dbReference type="InterPro" id="IPR044861">
    <property type="entry name" value="IPNS-like_FE2OG_OXY"/>
</dbReference>
<dbReference type="InterPro" id="IPR050231">
    <property type="entry name" value="Iron_ascorbate_oxido_reductase"/>
</dbReference>
<accession>A0A139IPI5</accession>
<evidence type="ECO:0000256" key="1">
    <source>
        <dbReference type="ARBA" id="ARBA00008056"/>
    </source>
</evidence>
<dbReference type="InterPro" id="IPR026992">
    <property type="entry name" value="DIOX_N"/>
</dbReference>
<dbReference type="GO" id="GO:0044283">
    <property type="term" value="P:small molecule biosynthetic process"/>
    <property type="evidence" value="ECO:0007669"/>
    <property type="project" value="UniProtKB-ARBA"/>
</dbReference>
<reference evidence="4 5" key="1">
    <citation type="submission" date="2015-07" db="EMBL/GenBank/DDBJ databases">
        <title>Comparative genomics of the Sigatoka disease complex on banana suggests a link between parallel evolutionary changes in Pseudocercospora fijiensis and Pseudocercospora eumusae and increased virulence on the banana host.</title>
        <authorList>
            <person name="Chang T.-C."/>
            <person name="Salvucci A."/>
            <person name="Crous P.W."/>
            <person name="Stergiopoulos I."/>
        </authorList>
    </citation>
    <scope>NUCLEOTIDE SEQUENCE [LARGE SCALE GENOMIC DNA]</scope>
    <source>
        <strain evidence="4 5">CBS 116634</strain>
    </source>
</reference>
<feature type="domain" description="Fe2OG dioxygenase" evidence="3">
    <location>
        <begin position="190"/>
        <end position="292"/>
    </location>
</feature>
<dbReference type="SUPFAM" id="SSF51197">
    <property type="entry name" value="Clavaminate synthase-like"/>
    <property type="match status" value="1"/>
</dbReference>
<protein>
    <recommendedName>
        <fullName evidence="3">Fe2OG dioxygenase domain-containing protein</fullName>
    </recommendedName>
</protein>
<keyword evidence="5" id="KW-1185">Reference proteome</keyword>
<dbReference type="Pfam" id="PF03171">
    <property type="entry name" value="2OG-FeII_Oxy"/>
    <property type="match status" value="1"/>
</dbReference>
<evidence type="ECO:0000259" key="3">
    <source>
        <dbReference type="PROSITE" id="PS51471"/>
    </source>
</evidence>
<dbReference type="EMBL" id="LFZO01000031">
    <property type="protein sequence ID" value="KXT16717.1"/>
    <property type="molecule type" value="Genomic_DNA"/>
</dbReference>
<dbReference type="Proteomes" id="UP000073492">
    <property type="component" value="Unassembled WGS sequence"/>
</dbReference>
<dbReference type="STRING" id="113226.A0A139IPI5"/>
<evidence type="ECO:0000313" key="4">
    <source>
        <dbReference type="EMBL" id="KXT16717.1"/>
    </source>
</evidence>
<dbReference type="PANTHER" id="PTHR47990">
    <property type="entry name" value="2-OXOGLUTARATE (2OG) AND FE(II)-DEPENDENT OXYGENASE SUPERFAMILY PROTEIN-RELATED"/>
    <property type="match status" value="1"/>
</dbReference>
<name>A0A139IPI5_9PEZI</name>
<proteinExistence type="inferred from homology"/>
<dbReference type="InterPro" id="IPR027443">
    <property type="entry name" value="IPNS-like_sf"/>
</dbReference>
<comment type="similarity">
    <text evidence="1 2">Belongs to the iron/ascorbate-dependent oxidoreductase family.</text>
</comment>
<evidence type="ECO:0000256" key="2">
    <source>
        <dbReference type="RuleBase" id="RU003682"/>
    </source>
</evidence>
<dbReference type="Pfam" id="PF14226">
    <property type="entry name" value="DIOX_N"/>
    <property type="match status" value="1"/>
</dbReference>
<keyword evidence="2" id="KW-0479">Metal-binding</keyword>
<dbReference type="GO" id="GO:0016491">
    <property type="term" value="F:oxidoreductase activity"/>
    <property type="evidence" value="ECO:0007669"/>
    <property type="project" value="UniProtKB-KW"/>
</dbReference>
<sequence>MRSYCSDVPSAIPTVDISPYLAHGASPSAVSRVIDSVRSACTTYGFMYLIGHGIPDADMQQILECTRTVSSLPYSEKMKVWIGQSMGRSFRGYEPPGAQVHHLGLLPDTKEAFTVGTEVPADDPEAGSFSTGPNLWPTSLADSDFREPVMEYHANMLKLVRVLLEILSLGLPRDWWCSPDALCQLGSGRPCCPMRLLHYEPRDCLDEREFGVADHTDFGCVSVLLQEPGTEGLQVWYPPRESWVNVPVKKGSFVVNIGETMQMLTSGFYRSATLQDTGDKFHRHSVAFFLNGDLKLNCSALGGSGREVTIGEYIRSRIVETMGRTAASLE</sequence>
<evidence type="ECO:0000313" key="5">
    <source>
        <dbReference type="Proteomes" id="UP000073492"/>
    </source>
</evidence>
<keyword evidence="2" id="KW-0560">Oxidoreductase</keyword>
<dbReference type="OrthoDB" id="288590at2759"/>
<dbReference type="Gene3D" id="2.60.120.330">
    <property type="entry name" value="B-lactam Antibiotic, Isopenicillin N Synthase, Chain"/>
    <property type="match status" value="1"/>
</dbReference>
<keyword evidence="2" id="KW-0408">Iron</keyword>
<dbReference type="InterPro" id="IPR005123">
    <property type="entry name" value="Oxoglu/Fe-dep_dioxygenase_dom"/>
</dbReference>
<dbReference type="GO" id="GO:0046872">
    <property type="term" value="F:metal ion binding"/>
    <property type="evidence" value="ECO:0007669"/>
    <property type="project" value="UniProtKB-KW"/>
</dbReference>